<dbReference type="GO" id="GO:0005840">
    <property type="term" value="C:ribosome"/>
    <property type="evidence" value="ECO:0007669"/>
    <property type="project" value="UniProtKB-KW"/>
</dbReference>
<dbReference type="InterPro" id="IPR013025">
    <property type="entry name" value="Ribosomal_uL23-like"/>
</dbReference>
<keyword evidence="4" id="KW-0699">rRNA-binding</keyword>
<dbReference type="InterPro" id="IPR012677">
    <property type="entry name" value="Nucleotide-bd_a/b_plait_sf"/>
</dbReference>
<protein>
    <recommendedName>
        <fullName evidence="4">Large ribosomal subunit protein uL23</fullName>
    </recommendedName>
</protein>
<comment type="subunit">
    <text evidence="4">Part of the 50S ribosomal subunit. Contacts protein L29, and trigger factor when it is bound to the ribosome.</text>
</comment>
<dbReference type="RefSeq" id="WP_048875575.1">
    <property type="nucleotide sequence ID" value="NZ_CP011126.1"/>
</dbReference>
<proteinExistence type="inferred from homology"/>
<evidence type="ECO:0000256" key="4">
    <source>
        <dbReference type="HAMAP-Rule" id="MF_01369"/>
    </source>
</evidence>
<keyword evidence="4" id="KW-0694">RNA-binding</keyword>
<evidence type="ECO:0000256" key="1">
    <source>
        <dbReference type="ARBA" id="ARBA00006700"/>
    </source>
</evidence>
<dbReference type="NCBIfam" id="NF004363">
    <property type="entry name" value="PRK05738.2-4"/>
    <property type="match status" value="1"/>
</dbReference>
<dbReference type="EMBL" id="CP011126">
    <property type="protein sequence ID" value="AKQ33915.1"/>
    <property type="molecule type" value="Genomic_DNA"/>
</dbReference>
<organism evidence="5 6">
    <name type="scientific">Candidatus Coxiella mudrowiae</name>
    <dbReference type="NCBI Taxonomy" id="2054173"/>
    <lineage>
        <taxon>Bacteria</taxon>
        <taxon>Pseudomonadati</taxon>
        <taxon>Pseudomonadota</taxon>
        <taxon>Gammaproteobacteria</taxon>
        <taxon>Legionellales</taxon>
        <taxon>Coxiellaceae</taxon>
        <taxon>Coxiella</taxon>
    </lineage>
</organism>
<evidence type="ECO:0000313" key="6">
    <source>
        <dbReference type="Proteomes" id="UP000063965"/>
    </source>
</evidence>
<accession>A0ABM5UV82</accession>
<reference evidence="5 6" key="1">
    <citation type="journal article" date="2015" name="Genome Biol. Evol.">
        <title>Distinctive Genome Reduction Rates Revealed by Genomic Analyses of Two Coxiella-Like Endosymbionts in Ticks.</title>
        <authorList>
            <person name="Gottlieb Y."/>
            <person name="Lalzar I."/>
            <person name="Klasson L."/>
        </authorList>
    </citation>
    <scope>NUCLEOTIDE SEQUENCE [LARGE SCALE GENOMIC DNA]</scope>
    <source>
        <strain evidence="5 6">CRt</strain>
    </source>
</reference>
<keyword evidence="3 4" id="KW-0687">Ribonucleoprotein</keyword>
<evidence type="ECO:0000313" key="5">
    <source>
        <dbReference type="EMBL" id="AKQ33915.1"/>
    </source>
</evidence>
<name>A0ABM5UV82_9COXI</name>
<dbReference type="NCBIfam" id="NF004359">
    <property type="entry name" value="PRK05738.1-3"/>
    <property type="match status" value="1"/>
</dbReference>
<dbReference type="Pfam" id="PF00276">
    <property type="entry name" value="Ribosomal_L23"/>
    <property type="match status" value="1"/>
</dbReference>
<evidence type="ECO:0000256" key="2">
    <source>
        <dbReference type="ARBA" id="ARBA00022980"/>
    </source>
</evidence>
<dbReference type="HAMAP" id="MF_01369_B">
    <property type="entry name" value="Ribosomal_uL23_B"/>
    <property type="match status" value="1"/>
</dbReference>
<sequence>MNQERLLKILMAAHVSEKSALISGQHVFEVTAGATKSQIKSAVENQFNVAVKAVRICNVKGKATRFRQVRGRRKNWKKAYVTLVPGNEIDIVAGE</sequence>
<keyword evidence="6" id="KW-1185">Reference proteome</keyword>
<dbReference type="Gene3D" id="3.30.70.330">
    <property type="match status" value="1"/>
</dbReference>
<dbReference type="Proteomes" id="UP000063965">
    <property type="component" value="Chromosome"/>
</dbReference>
<comment type="function">
    <text evidence="4">One of the early assembly proteins it binds 23S rRNA. One of the proteins that surrounds the polypeptide exit tunnel on the outside of the ribosome. Forms the main docking site for trigger factor binding to the ribosome.</text>
</comment>
<keyword evidence="2 4" id="KW-0689">Ribosomal protein</keyword>
<dbReference type="SUPFAM" id="SSF54189">
    <property type="entry name" value="Ribosomal proteins S24e, L23 and L15e"/>
    <property type="match status" value="1"/>
</dbReference>
<comment type="similarity">
    <text evidence="1 4">Belongs to the universal ribosomal protein uL23 family.</text>
</comment>
<dbReference type="InterPro" id="IPR012678">
    <property type="entry name" value="Ribosomal_uL23/eL15/eS24_sf"/>
</dbReference>
<evidence type="ECO:0000256" key="3">
    <source>
        <dbReference type="ARBA" id="ARBA00023274"/>
    </source>
</evidence>
<gene>
    <name evidence="4 5" type="primary">rplW</name>
    <name evidence="5" type="ORF">CleRT_13570</name>
</gene>